<dbReference type="Gene3D" id="1.10.630.10">
    <property type="entry name" value="Cytochrome P450"/>
    <property type="match status" value="1"/>
</dbReference>
<comment type="subcellular location">
    <subcellularLocation>
        <location evidence="1">Membrane</location>
    </subcellularLocation>
</comment>
<dbReference type="PANTHER" id="PTHR24282">
    <property type="entry name" value="CYTOCHROME P450 FAMILY MEMBER"/>
    <property type="match status" value="1"/>
</dbReference>
<keyword evidence="9 11" id="KW-0503">Monooxygenase</keyword>
<keyword evidence="12" id="KW-1185">Reference proteome</keyword>
<comment type="caution">
    <text evidence="11">The sequence shown here is derived from an EMBL/GenBank/DDBJ whole genome shotgun (WGS) entry which is preliminary data.</text>
</comment>
<dbReference type="SUPFAM" id="SSF48264">
    <property type="entry name" value="Cytochrome P450"/>
    <property type="match status" value="1"/>
</dbReference>
<keyword evidence="4 9" id="KW-0479">Metal-binding</keyword>
<dbReference type="InterPro" id="IPR036396">
    <property type="entry name" value="Cyt_P450_sf"/>
</dbReference>
<evidence type="ECO:0000313" key="11">
    <source>
        <dbReference type="EMBL" id="KAL2822427.1"/>
    </source>
</evidence>
<dbReference type="GO" id="GO:0004497">
    <property type="term" value="F:monooxygenase activity"/>
    <property type="evidence" value="ECO:0007669"/>
    <property type="project" value="UniProtKB-KW"/>
</dbReference>
<dbReference type="Proteomes" id="UP001610334">
    <property type="component" value="Unassembled WGS sequence"/>
</dbReference>
<dbReference type="EMBL" id="JBFXLT010000002">
    <property type="protein sequence ID" value="KAL2822427.1"/>
    <property type="molecule type" value="Genomic_DNA"/>
</dbReference>
<evidence type="ECO:0000256" key="9">
    <source>
        <dbReference type="RuleBase" id="RU000461"/>
    </source>
</evidence>
<dbReference type="InterPro" id="IPR001128">
    <property type="entry name" value="Cyt_P450"/>
</dbReference>
<evidence type="ECO:0000256" key="6">
    <source>
        <dbReference type="ARBA" id="ARBA00023002"/>
    </source>
</evidence>
<accession>A0ABR4I3U8</accession>
<dbReference type="InterPro" id="IPR050665">
    <property type="entry name" value="Cytochrome_P450_Monooxygen"/>
</dbReference>
<evidence type="ECO:0000256" key="2">
    <source>
        <dbReference type="ARBA" id="ARBA00022617"/>
    </source>
</evidence>
<evidence type="ECO:0000256" key="1">
    <source>
        <dbReference type="ARBA" id="ARBA00004370"/>
    </source>
</evidence>
<evidence type="ECO:0000256" key="8">
    <source>
        <dbReference type="ARBA" id="ARBA00023136"/>
    </source>
</evidence>
<feature type="signal peptide" evidence="10">
    <location>
        <begin position="1"/>
        <end position="21"/>
    </location>
</feature>
<proteinExistence type="inferred from homology"/>
<reference evidence="11 12" key="1">
    <citation type="submission" date="2024-07" db="EMBL/GenBank/DDBJ databases">
        <title>Section-level genome sequencing and comparative genomics of Aspergillus sections Usti and Cavernicolus.</title>
        <authorList>
            <consortium name="Lawrence Berkeley National Laboratory"/>
            <person name="Nybo J.L."/>
            <person name="Vesth T.C."/>
            <person name="Theobald S."/>
            <person name="Frisvad J.C."/>
            <person name="Larsen T.O."/>
            <person name="Kjaerboelling I."/>
            <person name="Rothschild-Mancinelli K."/>
            <person name="Lyhne E.K."/>
            <person name="Kogle M.E."/>
            <person name="Barry K."/>
            <person name="Clum A."/>
            <person name="Na H."/>
            <person name="Ledsgaard L."/>
            <person name="Lin J."/>
            <person name="Lipzen A."/>
            <person name="Kuo A."/>
            <person name="Riley R."/>
            <person name="Mondo S."/>
            <person name="Labutti K."/>
            <person name="Haridas S."/>
            <person name="Pangalinan J."/>
            <person name="Salamov A.A."/>
            <person name="Simmons B.A."/>
            <person name="Magnuson J.K."/>
            <person name="Chen J."/>
            <person name="Drula E."/>
            <person name="Henrissat B."/>
            <person name="Wiebenga A."/>
            <person name="Lubbers R.J."/>
            <person name="Gomes A.C."/>
            <person name="Makela M.R."/>
            <person name="Stajich J."/>
            <person name="Grigoriev I.V."/>
            <person name="Mortensen U.H."/>
            <person name="De Vries R.P."/>
            <person name="Baker S.E."/>
            <person name="Andersen M.R."/>
        </authorList>
    </citation>
    <scope>NUCLEOTIDE SEQUENCE [LARGE SCALE GENOMIC DNA]</scope>
    <source>
        <strain evidence="11 12">CBS 588.65</strain>
    </source>
</reference>
<evidence type="ECO:0000256" key="10">
    <source>
        <dbReference type="SAM" id="SignalP"/>
    </source>
</evidence>
<evidence type="ECO:0000256" key="4">
    <source>
        <dbReference type="ARBA" id="ARBA00022723"/>
    </source>
</evidence>
<keyword evidence="2 9" id="KW-0349">Heme</keyword>
<evidence type="ECO:0000256" key="3">
    <source>
        <dbReference type="ARBA" id="ARBA00022692"/>
    </source>
</evidence>
<protein>
    <submittedName>
        <fullName evidence="11">Cytochrome P450 monooxygenase</fullName>
    </submittedName>
</protein>
<keyword evidence="7 9" id="KW-0408">Iron</keyword>
<dbReference type="Pfam" id="PF00067">
    <property type="entry name" value="p450"/>
    <property type="match status" value="1"/>
</dbReference>
<dbReference type="InterPro" id="IPR002401">
    <property type="entry name" value="Cyt_P450_E_grp-I"/>
</dbReference>
<evidence type="ECO:0000313" key="12">
    <source>
        <dbReference type="Proteomes" id="UP001610334"/>
    </source>
</evidence>
<gene>
    <name evidence="11" type="ORF">BJX63DRAFT_376487</name>
</gene>
<sequence length="527" mass="60114">MLWLLLPTLLLEWCLFNTCWPLYRHWRQARCLGLPVLVTPICRGGYAQRVLQFTLDRDLLPEFIARLPCVRVSQDSWIFRQKFAIHQRYGSVFVLVSPTGCEIYVGDSKAAKQVLERRTDFPKPNRLLGKLEAFGRNLATVDGEEWQRHRRLTSKAFHEKTYRTVWDEAYDCSSIIFRGWITGDVVSSTQSDMATLSLTVLVKACFNLDGQNEGMTAFSTDVLSLQQHISRYLSSLTGPYRINLEQEAEIDRQALSDFIRRLVDNRKPIVSTQSQNDLLSSMLAPAGESRFLDSEIAGNLFLFIFAGHETSANALVYIIHLLAVYPEWQDWAMEEVNCVLGSSGGDRPKFETVYSGCKRLSALLYETLRLYGPVPTIVRQTAGQDQVLRYSEDSKIIVPKHMPVNISCMALHTNPDYWGMDSLDWNPSRWISCAPDASSAQELSRKYSNIFFPWGAGPRVCPGQRFSQIEIVAVLLCLLKDYRVTIVPNNGIDPVESRHHVLRLLQESRVRLTLQMPEASAVRLIRR</sequence>
<keyword evidence="8" id="KW-0472">Membrane</keyword>
<dbReference type="InterPro" id="IPR017972">
    <property type="entry name" value="Cyt_P450_CS"/>
</dbReference>
<dbReference type="PRINTS" id="PR00385">
    <property type="entry name" value="P450"/>
</dbReference>
<keyword evidence="3" id="KW-0812">Transmembrane</keyword>
<dbReference type="PRINTS" id="PR00463">
    <property type="entry name" value="EP450I"/>
</dbReference>
<feature type="chain" id="PRO_5045910153" evidence="10">
    <location>
        <begin position="22"/>
        <end position="527"/>
    </location>
</feature>
<evidence type="ECO:0000256" key="7">
    <source>
        <dbReference type="ARBA" id="ARBA00023004"/>
    </source>
</evidence>
<dbReference type="PROSITE" id="PS00086">
    <property type="entry name" value="CYTOCHROME_P450"/>
    <property type="match status" value="1"/>
</dbReference>
<keyword evidence="10" id="KW-0732">Signal</keyword>
<keyword evidence="6 9" id="KW-0560">Oxidoreductase</keyword>
<organism evidence="11 12">
    <name type="scientific">Aspergillus granulosus</name>
    <dbReference type="NCBI Taxonomy" id="176169"/>
    <lineage>
        <taxon>Eukaryota</taxon>
        <taxon>Fungi</taxon>
        <taxon>Dikarya</taxon>
        <taxon>Ascomycota</taxon>
        <taxon>Pezizomycotina</taxon>
        <taxon>Eurotiomycetes</taxon>
        <taxon>Eurotiomycetidae</taxon>
        <taxon>Eurotiales</taxon>
        <taxon>Aspergillaceae</taxon>
        <taxon>Aspergillus</taxon>
        <taxon>Aspergillus subgen. Nidulantes</taxon>
    </lineage>
</organism>
<evidence type="ECO:0000256" key="5">
    <source>
        <dbReference type="ARBA" id="ARBA00022989"/>
    </source>
</evidence>
<comment type="similarity">
    <text evidence="9">Belongs to the cytochrome P450 family.</text>
</comment>
<name>A0ABR4I3U8_9EURO</name>
<keyword evidence="5" id="KW-1133">Transmembrane helix</keyword>
<dbReference type="PANTHER" id="PTHR24282:SF211">
    <property type="entry name" value="CYTOCHROME P450-RELATED"/>
    <property type="match status" value="1"/>
</dbReference>